<reference evidence="2" key="1">
    <citation type="submission" date="2021-04" db="EMBL/GenBank/DDBJ databases">
        <authorList>
            <person name="Tunstrom K."/>
        </authorList>
    </citation>
    <scope>NUCLEOTIDE SEQUENCE</scope>
</reference>
<evidence type="ECO:0000313" key="3">
    <source>
        <dbReference type="Proteomes" id="UP000691718"/>
    </source>
</evidence>
<feature type="compositionally biased region" description="Polar residues" evidence="1">
    <location>
        <begin position="247"/>
        <end position="263"/>
    </location>
</feature>
<feature type="region of interest" description="Disordered" evidence="1">
    <location>
        <begin position="213"/>
        <end position="270"/>
    </location>
</feature>
<feature type="region of interest" description="Disordered" evidence="1">
    <location>
        <begin position="116"/>
        <end position="135"/>
    </location>
</feature>
<proteinExistence type="predicted"/>
<protein>
    <submittedName>
        <fullName evidence="2">(apollo) hypothetical protein</fullName>
    </submittedName>
</protein>
<feature type="compositionally biased region" description="Polar residues" evidence="1">
    <location>
        <begin position="219"/>
        <end position="231"/>
    </location>
</feature>
<dbReference type="AlphaFoldDB" id="A0A8S3YH47"/>
<feature type="compositionally biased region" description="Polar residues" evidence="1">
    <location>
        <begin position="570"/>
        <end position="587"/>
    </location>
</feature>
<comment type="caution">
    <text evidence="2">The sequence shown here is derived from an EMBL/GenBank/DDBJ whole genome shotgun (WGS) entry which is preliminary data.</text>
</comment>
<name>A0A8S3YH47_PARAO</name>
<dbReference type="EMBL" id="CAJQZP010001707">
    <property type="protein sequence ID" value="CAG5059835.1"/>
    <property type="molecule type" value="Genomic_DNA"/>
</dbReference>
<evidence type="ECO:0000256" key="1">
    <source>
        <dbReference type="SAM" id="MobiDB-lite"/>
    </source>
</evidence>
<feature type="region of interest" description="Disordered" evidence="1">
    <location>
        <begin position="658"/>
        <end position="678"/>
    </location>
</feature>
<accession>A0A8S3YH47</accession>
<keyword evidence="3" id="KW-1185">Reference proteome</keyword>
<evidence type="ECO:0000313" key="2">
    <source>
        <dbReference type="EMBL" id="CAG5059835.1"/>
    </source>
</evidence>
<feature type="region of interest" description="Disordered" evidence="1">
    <location>
        <begin position="438"/>
        <end position="458"/>
    </location>
</feature>
<dbReference type="Proteomes" id="UP000691718">
    <property type="component" value="Unassembled WGS sequence"/>
</dbReference>
<sequence>MMLTIYGLPPYMKYFDIKKIIREECNIFEFLLSNLVYDADGTKQVQICFVDEDEGNLAIRYLEGYRLAGYVLRIVPFEKANHENGQEDNDNGYNQNNNQPESDYGNSFTEPVRNNQIPWSVNYDNPEPHNKNLRSDLSCVPSAHNLPQPQTEDGDTALVLSDAEVNQNTIGPPAQVHRYSHMPYSKQVTIVNETTQYTGHLSNEHQELYQSYDYHTSPKPCSSKSQPALTQNDRHSYKAASHRNNDSYKNSTPQLNTYNNTAPVSPMTKPPLFTKPVKRSLIEKALHNKPPMKIAKMTSGPNSVPNNNVCKAKGQPMVKTKGIGHKPSTQPSKSTVGTGTDSLVSALIQPTRNANAVGVGAWEVESFNGKGKKSKKSVLIATRPIEKPLAAVNKKKAKKKNRKQHIKARLQAEMAASVLQEKSPGEVPLLARSSCVDSGGLPKTSGAKQPSVEGSCSSIGTKGLTKKLKTVKRLGKKERAAMKQYWNSTVTSNEIHNLSSSPDDSQNGGRTIDLEKMKSFSTQKDDPTSVAEPGLPTVIEPVIELENTQSCSTLSVSECRPLPIKDPKVTVSNNPNHHRTTSTAGSMPSTVIEPVEIASENIPDRGNLVDVHVGDDATVISKKANILTIVKSEEDQSCAATCATGYHPAVVIELDKVKPENTQDDDSNSVANSSVIEPEITPDNIQNRCFTSVAESPPAVRSTFEDDQNHGTSPDVEFVKNNVDGNISSNPGQPTSIPVKESEVLVKLDGGVHQTIGLRTEHKSSNLREIEL</sequence>
<gene>
    <name evidence="2" type="ORF">PAPOLLO_LOCUS28180</name>
</gene>
<feature type="compositionally biased region" description="Polar residues" evidence="1">
    <location>
        <begin position="446"/>
        <end position="458"/>
    </location>
</feature>
<organism evidence="2 3">
    <name type="scientific">Parnassius apollo</name>
    <name type="common">Apollo butterfly</name>
    <name type="synonym">Papilio apollo</name>
    <dbReference type="NCBI Taxonomy" id="110799"/>
    <lineage>
        <taxon>Eukaryota</taxon>
        <taxon>Metazoa</taxon>
        <taxon>Ecdysozoa</taxon>
        <taxon>Arthropoda</taxon>
        <taxon>Hexapoda</taxon>
        <taxon>Insecta</taxon>
        <taxon>Pterygota</taxon>
        <taxon>Neoptera</taxon>
        <taxon>Endopterygota</taxon>
        <taxon>Lepidoptera</taxon>
        <taxon>Glossata</taxon>
        <taxon>Ditrysia</taxon>
        <taxon>Papilionoidea</taxon>
        <taxon>Papilionidae</taxon>
        <taxon>Parnassiinae</taxon>
        <taxon>Parnassini</taxon>
        <taxon>Parnassius</taxon>
        <taxon>Parnassius</taxon>
    </lineage>
</organism>
<feature type="region of interest" description="Disordered" evidence="1">
    <location>
        <begin position="567"/>
        <end position="587"/>
    </location>
</feature>
<feature type="region of interest" description="Disordered" evidence="1">
    <location>
        <begin position="82"/>
        <end position="111"/>
    </location>
</feature>
<dbReference type="OrthoDB" id="7430688at2759"/>
<feature type="compositionally biased region" description="Polar residues" evidence="1">
    <location>
        <begin position="99"/>
        <end position="111"/>
    </location>
</feature>